<evidence type="ECO:0000313" key="3">
    <source>
        <dbReference type="Proteomes" id="UP000247892"/>
    </source>
</evidence>
<accession>A0A318LFI7</accession>
<keyword evidence="1" id="KW-0472">Membrane</keyword>
<comment type="caution">
    <text evidence="2">The sequence shown here is derived from an EMBL/GenBank/DDBJ whole genome shotgun (WGS) entry which is preliminary data.</text>
</comment>
<dbReference type="RefSeq" id="WP_146240069.1">
    <property type="nucleotide sequence ID" value="NZ_JBHVKT010000006.1"/>
</dbReference>
<evidence type="ECO:0000313" key="2">
    <source>
        <dbReference type="EMBL" id="PXY25475.1"/>
    </source>
</evidence>
<feature type="transmembrane region" description="Helical" evidence="1">
    <location>
        <begin position="91"/>
        <end position="110"/>
    </location>
</feature>
<feature type="transmembrane region" description="Helical" evidence="1">
    <location>
        <begin position="66"/>
        <end position="84"/>
    </location>
</feature>
<reference evidence="2 3" key="1">
    <citation type="submission" date="2016-07" db="EMBL/GenBank/DDBJ databases">
        <title>Draft genome sequence of Prauserella sp. YIM 121212, isolated from alkaline soil.</title>
        <authorList>
            <person name="Ruckert C."/>
            <person name="Albersmeier A."/>
            <person name="Jiang C.-L."/>
            <person name="Jiang Y."/>
            <person name="Kalinowski J."/>
            <person name="Schneider O."/>
            <person name="Winkler A."/>
            <person name="Zotchev S.B."/>
        </authorList>
    </citation>
    <scope>NUCLEOTIDE SEQUENCE [LARGE SCALE GENOMIC DNA]</scope>
    <source>
        <strain evidence="2 3">YIM 121212</strain>
    </source>
</reference>
<keyword evidence="1" id="KW-0812">Transmembrane</keyword>
<name>A0A318LFI7_9PSEU</name>
<feature type="transmembrane region" description="Helical" evidence="1">
    <location>
        <begin position="116"/>
        <end position="137"/>
    </location>
</feature>
<keyword evidence="3" id="KW-1185">Reference proteome</keyword>
<gene>
    <name evidence="2" type="ORF">BA062_25210</name>
</gene>
<feature type="transmembrane region" description="Helical" evidence="1">
    <location>
        <begin position="39"/>
        <end position="60"/>
    </location>
</feature>
<dbReference type="EMBL" id="MASU01000012">
    <property type="protein sequence ID" value="PXY25475.1"/>
    <property type="molecule type" value="Genomic_DNA"/>
</dbReference>
<sequence>MRLSQISQLSRHRFSAGRDSRDLAGWLDKFDPVAVVRGAWRGFAVLLIGGLLAPAAARYLPVVGSFWLVLTAVAAFVVAAWKPGMSADFRWFGLVSAVGAYLLILPLVLLQPAGRSPVQIVSTVAVAALVGALTGFVRGRRSGAGESDE</sequence>
<proteinExistence type="predicted"/>
<dbReference type="AlphaFoldDB" id="A0A318LFI7"/>
<organism evidence="2 3">
    <name type="scientific">Prauserella flavalba</name>
    <dbReference type="NCBI Taxonomy" id="1477506"/>
    <lineage>
        <taxon>Bacteria</taxon>
        <taxon>Bacillati</taxon>
        <taxon>Actinomycetota</taxon>
        <taxon>Actinomycetes</taxon>
        <taxon>Pseudonocardiales</taxon>
        <taxon>Pseudonocardiaceae</taxon>
        <taxon>Prauserella</taxon>
    </lineage>
</organism>
<keyword evidence="1" id="KW-1133">Transmembrane helix</keyword>
<protein>
    <submittedName>
        <fullName evidence="2">Uncharacterized protein</fullName>
    </submittedName>
</protein>
<dbReference type="Proteomes" id="UP000247892">
    <property type="component" value="Unassembled WGS sequence"/>
</dbReference>
<evidence type="ECO:0000256" key="1">
    <source>
        <dbReference type="SAM" id="Phobius"/>
    </source>
</evidence>